<dbReference type="RefSeq" id="WP_113954627.1">
    <property type="nucleotide sequence ID" value="NZ_QNRT01000003.1"/>
</dbReference>
<dbReference type="InParanoid" id="A0A395JIL9"/>
<keyword evidence="2" id="KW-1185">Reference proteome</keyword>
<organism evidence="1 2">
    <name type="scientific">Arenicella xantha</name>
    <dbReference type="NCBI Taxonomy" id="644221"/>
    <lineage>
        <taxon>Bacteria</taxon>
        <taxon>Pseudomonadati</taxon>
        <taxon>Pseudomonadota</taxon>
        <taxon>Gammaproteobacteria</taxon>
        <taxon>Arenicellales</taxon>
        <taxon>Arenicellaceae</taxon>
        <taxon>Arenicella</taxon>
    </lineage>
</organism>
<sequence length="80" mass="9483">MKVNDNMVGLLQKIMSREPEYEHSLTEDDYISEDVGTELIQIYQSTSNLETRELITGFMHEAGYRWLRRLITRDAEHQVH</sequence>
<gene>
    <name evidence="1" type="ORF">DFR28_10344</name>
</gene>
<accession>A0A395JIL9</accession>
<dbReference type="Proteomes" id="UP000253083">
    <property type="component" value="Unassembled WGS sequence"/>
</dbReference>
<comment type="caution">
    <text evidence="1">The sequence shown here is derived from an EMBL/GenBank/DDBJ whole genome shotgun (WGS) entry which is preliminary data.</text>
</comment>
<protein>
    <submittedName>
        <fullName evidence="1">Uncharacterized protein</fullName>
    </submittedName>
</protein>
<dbReference type="EMBL" id="QNRT01000003">
    <property type="protein sequence ID" value="RBP49619.1"/>
    <property type="molecule type" value="Genomic_DNA"/>
</dbReference>
<proteinExistence type="predicted"/>
<reference evidence="1 2" key="1">
    <citation type="submission" date="2018-06" db="EMBL/GenBank/DDBJ databases">
        <title>Genomic Encyclopedia of Type Strains, Phase IV (KMG-IV): sequencing the most valuable type-strain genomes for metagenomic binning, comparative biology and taxonomic classification.</title>
        <authorList>
            <person name="Goeker M."/>
        </authorList>
    </citation>
    <scope>NUCLEOTIDE SEQUENCE [LARGE SCALE GENOMIC DNA]</scope>
    <source>
        <strain evidence="1 2">DSM 24032</strain>
    </source>
</reference>
<dbReference type="AlphaFoldDB" id="A0A395JIL9"/>
<evidence type="ECO:0000313" key="2">
    <source>
        <dbReference type="Proteomes" id="UP000253083"/>
    </source>
</evidence>
<name>A0A395JIL9_9GAMM</name>
<evidence type="ECO:0000313" key="1">
    <source>
        <dbReference type="EMBL" id="RBP49619.1"/>
    </source>
</evidence>